<name>A0A2Z5FZA0_9BACT</name>
<protein>
    <submittedName>
        <fullName evidence="2">Uncharacterized protein</fullName>
    </submittedName>
</protein>
<reference evidence="2 3" key="1">
    <citation type="journal article" date="2018" name="Front. Microbiol.">
        <title>Hydrolytic Capabilities as a Key to Environmental Success: Chitinolytic and Cellulolytic Acidobacteria From Acidic Sub-arctic Soils and Boreal Peatlands.</title>
        <authorList>
            <person name="Belova S.E."/>
            <person name="Ravin N.V."/>
            <person name="Pankratov T.A."/>
            <person name="Rakitin A.L."/>
            <person name="Ivanova A.A."/>
            <person name="Beletsky A.V."/>
            <person name="Mardanov A.V."/>
            <person name="Sinninghe Damste J.S."/>
            <person name="Dedysh S.N."/>
        </authorList>
    </citation>
    <scope>NUCLEOTIDE SEQUENCE [LARGE SCALE GENOMIC DNA]</scope>
    <source>
        <strain evidence="2 3">SBC82</strain>
    </source>
</reference>
<dbReference type="Proteomes" id="UP000253606">
    <property type="component" value="Chromosome"/>
</dbReference>
<evidence type="ECO:0000313" key="2">
    <source>
        <dbReference type="EMBL" id="AXC12233.1"/>
    </source>
</evidence>
<organism evidence="2 3">
    <name type="scientific">Acidisarcina polymorpha</name>
    <dbReference type="NCBI Taxonomy" id="2211140"/>
    <lineage>
        <taxon>Bacteria</taxon>
        <taxon>Pseudomonadati</taxon>
        <taxon>Acidobacteriota</taxon>
        <taxon>Terriglobia</taxon>
        <taxon>Terriglobales</taxon>
        <taxon>Acidobacteriaceae</taxon>
        <taxon>Acidisarcina</taxon>
    </lineage>
</organism>
<feature type="region of interest" description="Disordered" evidence="1">
    <location>
        <begin position="1"/>
        <end position="37"/>
    </location>
</feature>
<dbReference type="KEGG" id="abas:ACPOL_2931"/>
<proteinExistence type="predicted"/>
<evidence type="ECO:0000256" key="1">
    <source>
        <dbReference type="SAM" id="MobiDB-lite"/>
    </source>
</evidence>
<evidence type="ECO:0000313" key="3">
    <source>
        <dbReference type="Proteomes" id="UP000253606"/>
    </source>
</evidence>
<sequence length="37" mass="4107">MRRWAAPISTERETASSPLAQKAARPGQQGKVARRSR</sequence>
<gene>
    <name evidence="2" type="ORF">ACPOL_2931</name>
</gene>
<dbReference type="EMBL" id="CP030840">
    <property type="protein sequence ID" value="AXC12233.1"/>
    <property type="molecule type" value="Genomic_DNA"/>
</dbReference>
<accession>A0A2Z5FZA0</accession>
<keyword evidence="3" id="KW-1185">Reference proteome</keyword>
<dbReference type="AlphaFoldDB" id="A0A2Z5FZA0"/>